<comment type="caution">
    <text evidence="2">The sequence shown here is derived from an EMBL/GenBank/DDBJ whole genome shotgun (WGS) entry which is preliminary data.</text>
</comment>
<feature type="region of interest" description="Disordered" evidence="1">
    <location>
        <begin position="93"/>
        <end position="136"/>
    </location>
</feature>
<proteinExistence type="predicted"/>
<gene>
    <name evidence="2" type="ORF">FOL47_001328</name>
</gene>
<feature type="compositionally biased region" description="Low complexity" evidence="1">
    <location>
        <begin position="121"/>
        <end position="136"/>
    </location>
</feature>
<sequence length="136" mass="14748">VASQHGWTIALKYDEAVRSRWATKSLFGDTFNLQAEAAHVDLESLLMVKGAAEKAARSEPGRICFGFSKAGPEGCRRKNCTFIHRCGICRSFKHGTSQHKKGDSGPKNPVDNKESAVNLTANKNKANPPGNAKHNA</sequence>
<feature type="compositionally biased region" description="Basic and acidic residues" evidence="1">
    <location>
        <begin position="100"/>
        <end position="114"/>
    </location>
</feature>
<evidence type="ECO:0000313" key="3">
    <source>
        <dbReference type="Proteomes" id="UP000591131"/>
    </source>
</evidence>
<evidence type="ECO:0000256" key="1">
    <source>
        <dbReference type="SAM" id="MobiDB-lite"/>
    </source>
</evidence>
<evidence type="ECO:0000313" key="2">
    <source>
        <dbReference type="EMBL" id="KAF4650267.1"/>
    </source>
</evidence>
<dbReference type="EMBL" id="JAAPAO010001300">
    <property type="protein sequence ID" value="KAF4650267.1"/>
    <property type="molecule type" value="Genomic_DNA"/>
</dbReference>
<organism evidence="2 3">
    <name type="scientific">Perkinsus chesapeaki</name>
    <name type="common">Clam parasite</name>
    <name type="synonym">Perkinsus andrewsi</name>
    <dbReference type="NCBI Taxonomy" id="330153"/>
    <lineage>
        <taxon>Eukaryota</taxon>
        <taxon>Sar</taxon>
        <taxon>Alveolata</taxon>
        <taxon>Perkinsozoa</taxon>
        <taxon>Perkinsea</taxon>
        <taxon>Perkinsida</taxon>
        <taxon>Perkinsidae</taxon>
        <taxon>Perkinsus</taxon>
    </lineage>
</organism>
<dbReference type="Proteomes" id="UP000591131">
    <property type="component" value="Unassembled WGS sequence"/>
</dbReference>
<name>A0A7J6KT40_PERCH</name>
<dbReference type="AlphaFoldDB" id="A0A7J6KT40"/>
<reference evidence="2 3" key="1">
    <citation type="submission" date="2020-04" db="EMBL/GenBank/DDBJ databases">
        <title>Perkinsus chesapeaki whole genome sequence.</title>
        <authorList>
            <person name="Bogema D.R."/>
        </authorList>
    </citation>
    <scope>NUCLEOTIDE SEQUENCE [LARGE SCALE GENOMIC DNA]</scope>
    <source>
        <strain evidence="2">ATCC PRA-425</strain>
    </source>
</reference>
<protein>
    <submittedName>
        <fullName evidence="2">Uncharacterized protein</fullName>
    </submittedName>
</protein>
<accession>A0A7J6KT40</accession>
<keyword evidence="3" id="KW-1185">Reference proteome</keyword>
<feature type="non-terminal residue" evidence="2">
    <location>
        <position position="1"/>
    </location>
</feature>